<dbReference type="InterPro" id="IPR035919">
    <property type="entry name" value="EAL_sf"/>
</dbReference>
<dbReference type="CDD" id="cd01949">
    <property type="entry name" value="GGDEF"/>
    <property type="match status" value="1"/>
</dbReference>
<name>A0ABX0FTR6_9BURK</name>
<feature type="domain" description="EAL" evidence="2">
    <location>
        <begin position="345"/>
        <end position="604"/>
    </location>
</feature>
<dbReference type="NCBIfam" id="TIGR00254">
    <property type="entry name" value="GGDEF"/>
    <property type="match status" value="1"/>
</dbReference>
<organism evidence="4 5">
    <name type="scientific">Duganella aceris</name>
    <dbReference type="NCBI Taxonomy" id="2703883"/>
    <lineage>
        <taxon>Bacteria</taxon>
        <taxon>Pseudomonadati</taxon>
        <taxon>Pseudomonadota</taxon>
        <taxon>Betaproteobacteria</taxon>
        <taxon>Burkholderiales</taxon>
        <taxon>Oxalobacteraceae</taxon>
        <taxon>Telluria group</taxon>
        <taxon>Duganella</taxon>
    </lineage>
</organism>
<reference evidence="5" key="1">
    <citation type="submission" date="2023-07" db="EMBL/GenBank/DDBJ databases">
        <title>Duganella aceri sp. nov., isolated from tree sap.</title>
        <authorList>
            <person name="Kim I.S."/>
        </authorList>
    </citation>
    <scope>NUCLEOTIDE SEQUENCE [LARGE SCALE GENOMIC DNA]</scope>
    <source>
        <strain evidence="5">SAP-35</strain>
    </source>
</reference>
<feature type="region of interest" description="Disordered" evidence="1">
    <location>
        <begin position="193"/>
        <end position="233"/>
    </location>
</feature>
<dbReference type="PROSITE" id="PS50883">
    <property type="entry name" value="EAL"/>
    <property type="match status" value="1"/>
</dbReference>
<dbReference type="Pfam" id="PF00563">
    <property type="entry name" value="EAL"/>
    <property type="match status" value="1"/>
</dbReference>
<dbReference type="CDD" id="cd01948">
    <property type="entry name" value="EAL"/>
    <property type="match status" value="1"/>
</dbReference>
<dbReference type="InterPro" id="IPR052155">
    <property type="entry name" value="Biofilm_reg_signaling"/>
</dbReference>
<comment type="caution">
    <text evidence="4">The sequence shown here is derived from an EMBL/GenBank/DDBJ whole genome shotgun (WGS) entry which is preliminary data.</text>
</comment>
<dbReference type="EMBL" id="JAADJT010000014">
    <property type="protein sequence ID" value="NGZ87694.1"/>
    <property type="molecule type" value="Genomic_DNA"/>
</dbReference>
<evidence type="ECO:0000259" key="2">
    <source>
        <dbReference type="PROSITE" id="PS50883"/>
    </source>
</evidence>
<evidence type="ECO:0000259" key="3">
    <source>
        <dbReference type="PROSITE" id="PS50887"/>
    </source>
</evidence>
<dbReference type="Gene3D" id="3.30.70.270">
    <property type="match status" value="1"/>
</dbReference>
<sequence>MSPVGLVQLQSDGQVELINPMSAQLLMPLARGDLDNLFTVLEPYAPELRRLCAEFGARQGVICEAMRIALPEGAGGPNAPQFLSLGLMRVDGGRIMASLVDATNDVQREERTLARRLDSVARTDTLTQLPNRAAVHELLQRMAARPRGAGGDHGALMFINVDRFKQINDTWGNAVGDQAICLMADRLRAALRSDSRRGEPEAHGAEDDAHGGAAGGRHVGARDARDARDARNARDAHEALGAVPARVAGDEFAVLLDGLESPAVAERVAERLLQALGRPYRIGPHEIVCTFSIGLVALSDAPSGPAPTADEVLRDAGIALVAAKAEGGGRCVLFAPEMRERAARRGGVEAELRLALDRGELFTVYQPVVGILPDGGIDRSTGVEALVRWQHPVRGLVGPVEFIEIAEECGLIGAIGEHVLRTACRDFMHWRAELGALAPRLLAVNLSRAQLAQRDLCESVHKVLLACAMRPEQLQLEITESLAAQGADIQSQLQRLKRLGVKLALDDFGTGYSSLSSLHLLPVDTVKIDRSFVSLADTSAHHEVLIEATVKVARSLGMNTVAEGIETEAQAAVVRRQGCDKGQGYLYSRPLHSDRLIEWLRAGVL</sequence>
<dbReference type="Proteomes" id="UP000666369">
    <property type="component" value="Unassembled WGS sequence"/>
</dbReference>
<evidence type="ECO:0000256" key="1">
    <source>
        <dbReference type="SAM" id="MobiDB-lite"/>
    </source>
</evidence>
<dbReference type="InterPro" id="IPR029787">
    <property type="entry name" value="Nucleotide_cyclase"/>
</dbReference>
<feature type="compositionally biased region" description="Basic and acidic residues" evidence="1">
    <location>
        <begin position="193"/>
        <end position="210"/>
    </location>
</feature>
<dbReference type="SUPFAM" id="SSF141868">
    <property type="entry name" value="EAL domain-like"/>
    <property type="match status" value="1"/>
</dbReference>
<dbReference type="PROSITE" id="PS50887">
    <property type="entry name" value="GGDEF"/>
    <property type="match status" value="1"/>
</dbReference>
<accession>A0ABX0FTR6</accession>
<gene>
    <name evidence="4" type="ORF">GW587_25975</name>
</gene>
<proteinExistence type="predicted"/>
<feature type="compositionally biased region" description="Basic and acidic residues" evidence="1">
    <location>
        <begin position="220"/>
        <end position="233"/>
    </location>
</feature>
<evidence type="ECO:0000313" key="4">
    <source>
        <dbReference type="EMBL" id="NGZ87694.1"/>
    </source>
</evidence>
<dbReference type="PANTHER" id="PTHR44757:SF2">
    <property type="entry name" value="BIOFILM ARCHITECTURE MAINTENANCE PROTEIN MBAA"/>
    <property type="match status" value="1"/>
</dbReference>
<evidence type="ECO:0000313" key="5">
    <source>
        <dbReference type="Proteomes" id="UP000666369"/>
    </source>
</evidence>
<keyword evidence="5" id="KW-1185">Reference proteome</keyword>
<dbReference type="SMART" id="SM00267">
    <property type="entry name" value="GGDEF"/>
    <property type="match status" value="1"/>
</dbReference>
<feature type="domain" description="GGDEF" evidence="3">
    <location>
        <begin position="152"/>
        <end position="336"/>
    </location>
</feature>
<dbReference type="SMART" id="SM00052">
    <property type="entry name" value="EAL"/>
    <property type="match status" value="1"/>
</dbReference>
<protein>
    <submittedName>
        <fullName evidence="4">Bifunctional diguanylate cyclase/phosphodiesterase</fullName>
    </submittedName>
</protein>
<dbReference type="PANTHER" id="PTHR44757">
    <property type="entry name" value="DIGUANYLATE CYCLASE DGCP"/>
    <property type="match status" value="1"/>
</dbReference>
<dbReference type="SUPFAM" id="SSF55073">
    <property type="entry name" value="Nucleotide cyclase"/>
    <property type="match status" value="2"/>
</dbReference>
<dbReference type="InterPro" id="IPR043128">
    <property type="entry name" value="Rev_trsase/Diguanyl_cyclase"/>
</dbReference>
<dbReference type="InterPro" id="IPR001633">
    <property type="entry name" value="EAL_dom"/>
</dbReference>
<dbReference type="Pfam" id="PF00990">
    <property type="entry name" value="GGDEF"/>
    <property type="match status" value="2"/>
</dbReference>
<dbReference type="Gene3D" id="3.20.20.450">
    <property type="entry name" value="EAL domain"/>
    <property type="match status" value="1"/>
</dbReference>
<dbReference type="InterPro" id="IPR000160">
    <property type="entry name" value="GGDEF_dom"/>
</dbReference>